<evidence type="ECO:0000259" key="1">
    <source>
        <dbReference type="PROSITE" id="PS50914"/>
    </source>
</evidence>
<gene>
    <name evidence="2" type="ORF">SCFA_890042</name>
</gene>
<feature type="domain" description="BON" evidence="1">
    <location>
        <begin position="84"/>
        <end position="152"/>
    </location>
</feature>
<dbReference type="InterPro" id="IPR014004">
    <property type="entry name" value="Transpt-assoc_nodulatn_dom_bac"/>
</dbReference>
<organism evidence="2">
    <name type="scientific">anaerobic digester metagenome</name>
    <dbReference type="NCBI Taxonomy" id="1263854"/>
    <lineage>
        <taxon>unclassified sequences</taxon>
        <taxon>metagenomes</taxon>
        <taxon>ecological metagenomes</taxon>
    </lineage>
</organism>
<dbReference type="PROSITE" id="PS50914">
    <property type="entry name" value="BON"/>
    <property type="match status" value="3"/>
</dbReference>
<protein>
    <submittedName>
        <fullName evidence="2">Periplasmic protein</fullName>
    </submittedName>
</protein>
<reference evidence="2" key="1">
    <citation type="submission" date="2019-03" db="EMBL/GenBank/DDBJ databases">
        <authorList>
            <person name="Hao L."/>
        </authorList>
    </citation>
    <scope>NUCLEOTIDE SEQUENCE</scope>
</reference>
<evidence type="ECO:0000313" key="2">
    <source>
        <dbReference type="EMBL" id="VFU18711.1"/>
    </source>
</evidence>
<dbReference type="InterPro" id="IPR007055">
    <property type="entry name" value="BON_dom"/>
</dbReference>
<accession>A0A485M5A7</accession>
<dbReference type="Gene3D" id="3.30.1340.30">
    <property type="match status" value="3"/>
</dbReference>
<dbReference type="SMART" id="SM00749">
    <property type="entry name" value="BON"/>
    <property type="match status" value="3"/>
</dbReference>
<sequence>MVQTVQRTSEEIIDDVHSRLLWDDRIDESGIDVNISDGKVVLTGRVPTCSDRSYAEEDVYSIAGVSFVDNRLAVSPPAGGEAPGDDDIASHIRNALEWSPHIDSGKVGVTVEGGAVTLQGTVDSLWQKTMAARIAENIRGVLDVRNLLKVDPARTVPDEEIACQILKAFENDALLDISLINVHVKDGIVTLSGTVHNHHALLTAEKIAEITSGVRDVNNYLVVI</sequence>
<dbReference type="Pfam" id="PF04972">
    <property type="entry name" value="BON"/>
    <property type="match status" value="3"/>
</dbReference>
<dbReference type="PANTHER" id="PTHR34606">
    <property type="entry name" value="BON DOMAIN-CONTAINING PROTEIN"/>
    <property type="match status" value="1"/>
</dbReference>
<dbReference type="AlphaFoldDB" id="A0A485M5A7"/>
<name>A0A485M5A7_9ZZZZ</name>
<dbReference type="PANTHER" id="PTHR34606:SF15">
    <property type="entry name" value="BON DOMAIN-CONTAINING PROTEIN"/>
    <property type="match status" value="1"/>
</dbReference>
<dbReference type="EMBL" id="CAADRM010000157">
    <property type="protein sequence ID" value="VFU18711.1"/>
    <property type="molecule type" value="Genomic_DNA"/>
</dbReference>
<proteinExistence type="predicted"/>
<dbReference type="InterPro" id="IPR051686">
    <property type="entry name" value="Lipoprotein_DolP"/>
</dbReference>
<feature type="domain" description="BON" evidence="1">
    <location>
        <begin position="157"/>
        <end position="224"/>
    </location>
</feature>
<feature type="domain" description="BON" evidence="1">
    <location>
        <begin position="8"/>
        <end position="76"/>
    </location>
</feature>